<protein>
    <submittedName>
        <fullName evidence="1">Uncharacterized protein</fullName>
    </submittedName>
</protein>
<organism evidence="1 2">
    <name type="scientific">Alteromonas sediminis</name>
    <dbReference type="NCBI Taxonomy" id="2259342"/>
    <lineage>
        <taxon>Bacteria</taxon>
        <taxon>Pseudomonadati</taxon>
        <taxon>Pseudomonadota</taxon>
        <taxon>Gammaproteobacteria</taxon>
        <taxon>Alteromonadales</taxon>
        <taxon>Alteromonadaceae</taxon>
        <taxon>Alteromonas/Salinimonas group</taxon>
        <taxon>Alteromonas</taxon>
    </lineage>
</organism>
<dbReference type="SUPFAM" id="SSF159501">
    <property type="entry name" value="EreA/ChaN-like"/>
    <property type="match status" value="1"/>
</dbReference>
<evidence type="ECO:0000313" key="1">
    <source>
        <dbReference type="EMBL" id="RPJ68127.1"/>
    </source>
</evidence>
<accession>A0A3N5Y2J7</accession>
<proteinExistence type="predicted"/>
<dbReference type="OrthoDB" id="128385at2"/>
<dbReference type="RefSeq" id="WP_124026129.1">
    <property type="nucleotide sequence ID" value="NZ_JBHRSN010000005.1"/>
</dbReference>
<evidence type="ECO:0000313" key="2">
    <source>
        <dbReference type="Proteomes" id="UP000275281"/>
    </source>
</evidence>
<sequence>MLLRNATPIVFYLCFVFMPVSMADELTNALQEFQHTIVINEQGEFGGKGVNFLLNKASAAQFFMIGETHGIAENPLLMAQLFESLVQQGYQHLAIEVSPPMATHLNQVLERGGLEALKASYRYGYEPAFFGMAEEAELIFRAQKASLNSRALWGLDYEVAGDRLLLDKLSQYSMPNAAQKNFEVIVKASDNAWEKYLNTRGPQYIYSFSGAPSQVKALMDSWPDRTPDTDVILNTLYETLAINRLWVSGRGYESNVRRAHLLKNNFLHYWRDKPTAKVMIKLGASHLMRGVSSNNTFDVGSLVPSLAMVNNNQSFSILVLPGIDSKVAILDPSAWEYKAVSAKDGYSEMAESFYKHLNIEGFTVFDLASLRQTLFKPQYADKENMRKLALQFDALLIMTGSSPSNPLNVTD</sequence>
<name>A0A3N5Y2J7_9ALTE</name>
<dbReference type="Proteomes" id="UP000275281">
    <property type="component" value="Unassembled WGS sequence"/>
</dbReference>
<gene>
    <name evidence="1" type="ORF">DRW07_01570</name>
</gene>
<dbReference type="EMBL" id="RPOK01000001">
    <property type="protein sequence ID" value="RPJ68127.1"/>
    <property type="molecule type" value="Genomic_DNA"/>
</dbReference>
<comment type="caution">
    <text evidence="1">The sequence shown here is derived from an EMBL/GenBank/DDBJ whole genome shotgun (WGS) entry which is preliminary data.</text>
</comment>
<reference evidence="1 2" key="1">
    <citation type="submission" date="2018-11" db="EMBL/GenBank/DDBJ databases">
        <authorList>
            <person name="Ye M.-Q."/>
            <person name="Du Z.-J."/>
        </authorList>
    </citation>
    <scope>NUCLEOTIDE SEQUENCE [LARGE SCALE GENOMIC DNA]</scope>
    <source>
        <strain evidence="1 2">U0105</strain>
    </source>
</reference>
<dbReference type="AlphaFoldDB" id="A0A3N5Y2J7"/>
<keyword evidence="2" id="KW-1185">Reference proteome</keyword>